<dbReference type="PATRIC" id="fig|45074.5.peg.3757"/>
<organism evidence="1 2">
    <name type="scientific">Legionella santicrucis</name>
    <dbReference type="NCBI Taxonomy" id="45074"/>
    <lineage>
        <taxon>Bacteria</taxon>
        <taxon>Pseudomonadati</taxon>
        <taxon>Pseudomonadota</taxon>
        <taxon>Gammaproteobacteria</taxon>
        <taxon>Legionellales</taxon>
        <taxon>Legionellaceae</taxon>
        <taxon>Legionella</taxon>
    </lineage>
</organism>
<gene>
    <name evidence="1" type="ORF">Lsan_3493</name>
</gene>
<name>A0A0W0YA93_9GAMM</name>
<dbReference type="AlphaFoldDB" id="A0A0W0YA93"/>
<evidence type="ECO:0000313" key="1">
    <source>
        <dbReference type="EMBL" id="KTD53829.1"/>
    </source>
</evidence>
<accession>A0A0W0YA93</accession>
<protein>
    <submittedName>
        <fullName evidence="1">Uncharacterized protein</fullName>
    </submittedName>
</protein>
<comment type="caution">
    <text evidence="1">The sequence shown here is derived from an EMBL/GenBank/DDBJ whole genome shotgun (WGS) entry which is preliminary data.</text>
</comment>
<sequence>MKVNIQGLPKHQVLIALYENAKNSQWTYNTMAIKICNSHEPCITRYYQTEINDAFMSMVLTEEEAQTNLSANLYVDYIGFIAIKISFTEDLIDVSNYDKLHHNFDKSNRAYVEPVKEASDVINDLRKRLGISKKQEFPNIVPSYSTTEKNRLFTPASSHDFSQIENNNSCSPIIKKLNLSVDEFNNTYQGKYVIKEDKGYVTKGFWSVFDENERECGVFSTRNNMLVETMFSENKYRFTKSLEKFKSVSITENTMKL</sequence>
<dbReference type="Proteomes" id="UP000054703">
    <property type="component" value="Unassembled WGS sequence"/>
</dbReference>
<dbReference type="RefSeq" id="WP_058515418.1">
    <property type="nucleotide sequence ID" value="NZ_CAAAIH010000036.1"/>
</dbReference>
<reference evidence="1 2" key="1">
    <citation type="submission" date="2015-11" db="EMBL/GenBank/DDBJ databases">
        <title>Genomic analysis of 38 Legionella species identifies large and diverse effector repertoires.</title>
        <authorList>
            <person name="Burstein D."/>
            <person name="Amaro F."/>
            <person name="Zusman T."/>
            <person name="Lifshitz Z."/>
            <person name="Cohen O."/>
            <person name="Gilbert J.A."/>
            <person name="Pupko T."/>
            <person name="Shuman H.A."/>
            <person name="Segal G."/>
        </authorList>
    </citation>
    <scope>NUCLEOTIDE SEQUENCE [LARGE SCALE GENOMIC DNA]</scope>
    <source>
        <strain evidence="1 2">SC-63-C7</strain>
    </source>
</reference>
<proteinExistence type="predicted"/>
<dbReference type="EMBL" id="LNYU01000090">
    <property type="protein sequence ID" value="KTD53829.1"/>
    <property type="molecule type" value="Genomic_DNA"/>
</dbReference>
<keyword evidence="2" id="KW-1185">Reference proteome</keyword>
<evidence type="ECO:0000313" key="2">
    <source>
        <dbReference type="Proteomes" id="UP000054703"/>
    </source>
</evidence>